<name>A0ABW4N4F1_9CAUL</name>
<gene>
    <name evidence="5" type="ORF">ACFSC0_13210</name>
</gene>
<dbReference type="InterPro" id="IPR013766">
    <property type="entry name" value="Thioredoxin_domain"/>
</dbReference>
<dbReference type="Proteomes" id="UP001597237">
    <property type="component" value="Unassembled WGS sequence"/>
</dbReference>
<sequence>MLIDALAHLPLVQANGDPADLFGSAETVAFLINRPIDSSSGLTSEAQAAIFQANALKAAAAAAGRAIDVVIVSLGSAREVELQAVSQGGVASGVRVVGLEGPLTDWDLQPTPAGLALWEFRTAYLQQTGQTFGDYWGGDTPVAFYRPTATDLQLVPYVSDLTGFQAVIDPASLEAALGGGIDLPAATVPPLNLTTEAGAYDEVGEFVPNLTFVDSFGASKSLLGMTEGLLVLSLAGEWCPPCFQFAAQLPAIAAELGDGFTVVEMLLQNNEVGMARTSDAHAWRERFDLTTPVLTANGDLSLYINLMTGARIEVFPTYIVIDGVTGEILGRLEGHDESFVPTLKAIEEDFLSGLGERISGSAKAESIQGSRFSDTLHGQTGDDRLDAGAGHDSVAGGAGSDSLQGGSGEDTLEGQAGNDSIGGGTGADSIDGGVGNDRLLGGDGDDTLLGQQGDDSLSGGNGDDSLDGGLGRDTLAGGEGDDVYFLANGRIDEDSILEQADGGFDALRLGGQQAQLVIDGALPSHVERLIIDARARPLDVAFEARGPGALSFAFDMDQASLSRLGTISGSRFNDKLIIDLRPIGPPPAAPVAVDGEGGNDTITASGMSFVVDGGAGDDSIASGGGDDRLIGGAGADSLDGGAGSDVYVVDNAGDRILEVDQADGMQFTFMDVALAADFYGMPNVNGEIYLEITRNHDLDLPGGSAFSGLSGPEIIQILTLAWENFSEAYDPATGMISAMTGGGRDRVESSVTFDLASAPDIEDLTLTGASALTGKGNAKDNEIVGNGGNNLLEGRDGDDTLRGGAGKDTLVGGVGYDNLEGGDGADVFRFTPGPAWDEDRILDLGAGDKISLGGQSIVATAAVHLAGNETVSDVELTLAGGARIVLVDVSLATWNQGSGWLLP</sequence>
<feature type="compositionally biased region" description="Low complexity" evidence="3">
    <location>
        <begin position="447"/>
        <end position="458"/>
    </location>
</feature>
<evidence type="ECO:0000313" key="6">
    <source>
        <dbReference type="Proteomes" id="UP001597237"/>
    </source>
</evidence>
<feature type="region of interest" description="Disordered" evidence="3">
    <location>
        <begin position="362"/>
        <end position="473"/>
    </location>
</feature>
<protein>
    <recommendedName>
        <fullName evidence="4">Thioredoxin domain-containing protein</fullName>
    </recommendedName>
</protein>
<evidence type="ECO:0000256" key="3">
    <source>
        <dbReference type="SAM" id="MobiDB-lite"/>
    </source>
</evidence>
<dbReference type="Gene3D" id="3.40.30.10">
    <property type="entry name" value="Glutaredoxin"/>
    <property type="match status" value="1"/>
</dbReference>
<dbReference type="PANTHER" id="PTHR38340">
    <property type="entry name" value="S-LAYER PROTEIN"/>
    <property type="match status" value="1"/>
</dbReference>
<organism evidence="5 6">
    <name type="scientific">Phenylobacterium terrae</name>
    <dbReference type="NCBI Taxonomy" id="2665495"/>
    <lineage>
        <taxon>Bacteria</taxon>
        <taxon>Pseudomonadati</taxon>
        <taxon>Pseudomonadota</taxon>
        <taxon>Alphaproteobacteria</taxon>
        <taxon>Caulobacterales</taxon>
        <taxon>Caulobacteraceae</taxon>
        <taxon>Phenylobacterium</taxon>
    </lineage>
</organism>
<dbReference type="PROSITE" id="PS51352">
    <property type="entry name" value="THIOREDOXIN_2"/>
    <property type="match status" value="1"/>
</dbReference>
<keyword evidence="6" id="KW-1185">Reference proteome</keyword>
<evidence type="ECO:0000259" key="4">
    <source>
        <dbReference type="PROSITE" id="PS51352"/>
    </source>
</evidence>
<dbReference type="RefSeq" id="WP_377283692.1">
    <property type="nucleotide sequence ID" value="NZ_JBHRSI010000009.1"/>
</dbReference>
<proteinExistence type="predicted"/>
<feature type="compositionally biased region" description="Low complexity" evidence="3">
    <location>
        <begin position="427"/>
        <end position="439"/>
    </location>
</feature>
<dbReference type="PRINTS" id="PR00313">
    <property type="entry name" value="CABNDNGRPT"/>
</dbReference>
<dbReference type="PROSITE" id="PS00330">
    <property type="entry name" value="HEMOLYSIN_CALCIUM"/>
    <property type="match status" value="7"/>
</dbReference>
<dbReference type="InterPro" id="IPR001343">
    <property type="entry name" value="Hemolysn_Ca-bd"/>
</dbReference>
<dbReference type="SUPFAM" id="SSF51120">
    <property type="entry name" value="beta-Roll"/>
    <property type="match status" value="4"/>
</dbReference>
<feature type="compositionally biased region" description="Polar residues" evidence="3">
    <location>
        <begin position="367"/>
        <end position="378"/>
    </location>
</feature>
<dbReference type="InterPro" id="IPR011049">
    <property type="entry name" value="Serralysin-like_metalloprot_C"/>
</dbReference>
<evidence type="ECO:0000256" key="1">
    <source>
        <dbReference type="ARBA" id="ARBA00004613"/>
    </source>
</evidence>
<dbReference type="InterPro" id="IPR018511">
    <property type="entry name" value="Hemolysin-typ_Ca-bd_CS"/>
</dbReference>
<evidence type="ECO:0000313" key="5">
    <source>
        <dbReference type="EMBL" id="MFD1784359.1"/>
    </source>
</evidence>
<comment type="caution">
    <text evidence="5">The sequence shown here is derived from an EMBL/GenBank/DDBJ whole genome shotgun (WGS) entry which is preliminary data.</text>
</comment>
<comment type="subcellular location">
    <subcellularLocation>
        <location evidence="1">Secreted</location>
    </subcellularLocation>
</comment>
<dbReference type="EMBL" id="JBHUEY010000001">
    <property type="protein sequence ID" value="MFD1784359.1"/>
    <property type="molecule type" value="Genomic_DNA"/>
</dbReference>
<dbReference type="Gene3D" id="2.150.10.10">
    <property type="entry name" value="Serralysin-like metalloprotease, C-terminal"/>
    <property type="match status" value="4"/>
</dbReference>
<keyword evidence="2" id="KW-0964">Secreted</keyword>
<dbReference type="InterPro" id="IPR036249">
    <property type="entry name" value="Thioredoxin-like_sf"/>
</dbReference>
<evidence type="ECO:0000256" key="2">
    <source>
        <dbReference type="ARBA" id="ARBA00022525"/>
    </source>
</evidence>
<dbReference type="PANTHER" id="PTHR38340:SF1">
    <property type="entry name" value="S-LAYER PROTEIN"/>
    <property type="match status" value="1"/>
</dbReference>
<dbReference type="SUPFAM" id="SSF52833">
    <property type="entry name" value="Thioredoxin-like"/>
    <property type="match status" value="1"/>
</dbReference>
<accession>A0ABW4N4F1</accession>
<feature type="domain" description="Thioredoxin" evidence="4">
    <location>
        <begin position="182"/>
        <end position="356"/>
    </location>
</feature>
<dbReference type="InterPro" id="IPR050557">
    <property type="entry name" value="RTX_toxin/Mannuronan_C5-epim"/>
</dbReference>
<reference evidence="6" key="1">
    <citation type="journal article" date="2019" name="Int. J. Syst. Evol. Microbiol.">
        <title>The Global Catalogue of Microorganisms (GCM) 10K type strain sequencing project: providing services to taxonomists for standard genome sequencing and annotation.</title>
        <authorList>
            <consortium name="The Broad Institute Genomics Platform"/>
            <consortium name="The Broad Institute Genome Sequencing Center for Infectious Disease"/>
            <person name="Wu L."/>
            <person name="Ma J."/>
        </authorList>
    </citation>
    <scope>NUCLEOTIDE SEQUENCE [LARGE SCALE GENOMIC DNA]</scope>
    <source>
        <strain evidence="6">DFY28</strain>
    </source>
</reference>
<dbReference type="Pfam" id="PF00353">
    <property type="entry name" value="HemolysinCabind"/>
    <property type="match status" value="5"/>
</dbReference>